<feature type="transmembrane region" description="Helical" evidence="7">
    <location>
        <begin position="138"/>
        <end position="163"/>
    </location>
</feature>
<feature type="transmembrane region" description="Helical" evidence="7">
    <location>
        <begin position="190"/>
        <end position="212"/>
    </location>
</feature>
<dbReference type="PANTHER" id="PTHR43829:SF9">
    <property type="entry name" value="AQUAPORIN-9"/>
    <property type="match status" value="1"/>
</dbReference>
<dbReference type="Gene3D" id="1.20.1080.10">
    <property type="entry name" value="Glycerol uptake facilitator protein"/>
    <property type="match status" value="1"/>
</dbReference>
<dbReference type="GO" id="GO:0005886">
    <property type="term" value="C:plasma membrane"/>
    <property type="evidence" value="ECO:0007669"/>
    <property type="project" value="TreeGrafter"/>
</dbReference>
<dbReference type="PRINTS" id="PR00783">
    <property type="entry name" value="MINTRINSICP"/>
</dbReference>
<evidence type="ECO:0000256" key="4">
    <source>
        <dbReference type="ARBA" id="ARBA00022692"/>
    </source>
</evidence>
<comment type="caution">
    <text evidence="8">The sequence shown here is derived from an EMBL/GenBank/DDBJ whole genome shotgun (WGS) entry which is preliminary data.</text>
</comment>
<feature type="transmembrane region" description="Helical" evidence="7">
    <location>
        <begin position="271"/>
        <end position="297"/>
    </location>
</feature>
<keyword evidence="3" id="KW-0813">Transport</keyword>
<name>A0A645A3K8_9ZZZZ</name>
<feature type="transmembrane region" description="Helical" evidence="7">
    <location>
        <begin position="94"/>
        <end position="118"/>
    </location>
</feature>
<sequence>MCEFATDLPGPVPGRTRILRCGGNATTGIPWSNAPRGPYEREHQMNLTPMVVSSLGEAFVSEFSGTAMLLLLGVGVVANNLLGKTKGNGSGFLFVNFGWGIAVMTGVYFASATGGHLNPAVTLGVVVRELLLGNTIDWALVGVYVVAQFLGALLGAFLAWLAYKNHYDEDVDPALKLGTFATGPEIRKPFWNFLTEVIATFVLVGWVIVAGLQDPNGIAWAPLGVTLLIVGIGASLGGPTGYAINPVRDLGPRIIHALVPIKGKGGSDWGYAWIPVAGPLTGGLIAGLVVAPIYIAVGTLPSQAAPFFQLAGA</sequence>
<feature type="transmembrane region" description="Helical" evidence="7">
    <location>
        <begin position="218"/>
        <end position="244"/>
    </location>
</feature>
<comment type="similarity">
    <text evidence="2">Belongs to the MIP/aquaporin (TC 1.A.8) family.</text>
</comment>
<dbReference type="GO" id="GO:0015254">
    <property type="term" value="F:glycerol channel activity"/>
    <property type="evidence" value="ECO:0007669"/>
    <property type="project" value="TreeGrafter"/>
</dbReference>
<dbReference type="PANTHER" id="PTHR43829">
    <property type="entry name" value="AQUAPORIN OR AQUAGLYCEROPORIN RELATED"/>
    <property type="match status" value="1"/>
</dbReference>
<feature type="transmembrane region" description="Helical" evidence="7">
    <location>
        <begin position="63"/>
        <end position="82"/>
    </location>
</feature>
<evidence type="ECO:0000256" key="6">
    <source>
        <dbReference type="ARBA" id="ARBA00023136"/>
    </source>
</evidence>
<dbReference type="PROSITE" id="PS00221">
    <property type="entry name" value="MIP"/>
    <property type="match status" value="1"/>
</dbReference>
<gene>
    <name evidence="8" type="ORF">SDC9_91052</name>
</gene>
<dbReference type="InterPro" id="IPR000425">
    <property type="entry name" value="MIP"/>
</dbReference>
<evidence type="ECO:0000313" key="8">
    <source>
        <dbReference type="EMBL" id="MPM44374.1"/>
    </source>
</evidence>
<dbReference type="Pfam" id="PF00230">
    <property type="entry name" value="MIP"/>
    <property type="match status" value="1"/>
</dbReference>
<evidence type="ECO:0000256" key="5">
    <source>
        <dbReference type="ARBA" id="ARBA00022989"/>
    </source>
</evidence>
<evidence type="ECO:0000256" key="7">
    <source>
        <dbReference type="SAM" id="Phobius"/>
    </source>
</evidence>
<dbReference type="SUPFAM" id="SSF81338">
    <property type="entry name" value="Aquaporin-like"/>
    <property type="match status" value="1"/>
</dbReference>
<organism evidence="8">
    <name type="scientific">bioreactor metagenome</name>
    <dbReference type="NCBI Taxonomy" id="1076179"/>
    <lineage>
        <taxon>unclassified sequences</taxon>
        <taxon>metagenomes</taxon>
        <taxon>ecological metagenomes</taxon>
    </lineage>
</organism>
<accession>A0A645A3K8</accession>
<evidence type="ECO:0000256" key="2">
    <source>
        <dbReference type="ARBA" id="ARBA00006175"/>
    </source>
</evidence>
<dbReference type="InterPro" id="IPR023271">
    <property type="entry name" value="Aquaporin-like"/>
</dbReference>
<proteinExistence type="inferred from homology"/>
<dbReference type="InterPro" id="IPR022357">
    <property type="entry name" value="MIP_CS"/>
</dbReference>
<comment type="subcellular location">
    <subcellularLocation>
        <location evidence="1">Membrane</location>
        <topology evidence="1">Multi-pass membrane protein</topology>
    </subcellularLocation>
</comment>
<reference evidence="8" key="1">
    <citation type="submission" date="2019-08" db="EMBL/GenBank/DDBJ databases">
        <authorList>
            <person name="Kucharzyk K."/>
            <person name="Murdoch R.W."/>
            <person name="Higgins S."/>
            <person name="Loffler F."/>
        </authorList>
    </citation>
    <scope>NUCLEOTIDE SEQUENCE</scope>
</reference>
<evidence type="ECO:0000256" key="3">
    <source>
        <dbReference type="ARBA" id="ARBA00022448"/>
    </source>
</evidence>
<evidence type="ECO:0000256" key="1">
    <source>
        <dbReference type="ARBA" id="ARBA00004141"/>
    </source>
</evidence>
<dbReference type="EMBL" id="VSSQ01010450">
    <property type="protein sequence ID" value="MPM44374.1"/>
    <property type="molecule type" value="Genomic_DNA"/>
</dbReference>
<dbReference type="AlphaFoldDB" id="A0A645A3K8"/>
<protein>
    <recommendedName>
        <fullName evidence="9">Glycerol uptake facilitator protein</fullName>
    </recommendedName>
</protein>
<keyword evidence="5 7" id="KW-1133">Transmembrane helix</keyword>
<dbReference type="InterPro" id="IPR050363">
    <property type="entry name" value="MIP/Aquaporin"/>
</dbReference>
<keyword evidence="6 7" id="KW-0472">Membrane</keyword>
<keyword evidence="4 7" id="KW-0812">Transmembrane</keyword>
<evidence type="ECO:0008006" key="9">
    <source>
        <dbReference type="Google" id="ProtNLM"/>
    </source>
</evidence>